<dbReference type="GO" id="GO:0003700">
    <property type="term" value="F:DNA-binding transcription factor activity"/>
    <property type="evidence" value="ECO:0007669"/>
    <property type="project" value="InterPro"/>
</dbReference>
<dbReference type="PROSITE" id="PS01124">
    <property type="entry name" value="HTH_ARAC_FAMILY_2"/>
    <property type="match status" value="1"/>
</dbReference>
<dbReference type="AlphaFoldDB" id="A0A7W9T4M8"/>
<dbReference type="PANTHER" id="PTHR43280:SF32">
    <property type="entry name" value="TRANSCRIPTIONAL REGULATORY PROTEIN"/>
    <property type="match status" value="1"/>
</dbReference>
<dbReference type="GO" id="GO:0043565">
    <property type="term" value="F:sequence-specific DNA binding"/>
    <property type="evidence" value="ECO:0007669"/>
    <property type="project" value="InterPro"/>
</dbReference>
<dbReference type="PRINTS" id="PR00032">
    <property type="entry name" value="HTHARAC"/>
</dbReference>
<proteinExistence type="predicted"/>
<evidence type="ECO:0000313" key="6">
    <source>
        <dbReference type="Proteomes" id="UP000532746"/>
    </source>
</evidence>
<dbReference type="InterPro" id="IPR018060">
    <property type="entry name" value="HTH_AraC"/>
</dbReference>
<keyword evidence="6" id="KW-1185">Reference proteome</keyword>
<dbReference type="Pfam" id="PF12833">
    <property type="entry name" value="HTH_18"/>
    <property type="match status" value="1"/>
</dbReference>
<comment type="caution">
    <text evidence="5">The sequence shown here is derived from an EMBL/GenBank/DDBJ whole genome shotgun (WGS) entry which is preliminary data.</text>
</comment>
<dbReference type="InterPro" id="IPR020449">
    <property type="entry name" value="Tscrpt_reg_AraC-type_HTH"/>
</dbReference>
<dbReference type="PANTHER" id="PTHR43280">
    <property type="entry name" value="ARAC-FAMILY TRANSCRIPTIONAL REGULATOR"/>
    <property type="match status" value="1"/>
</dbReference>
<evidence type="ECO:0000256" key="3">
    <source>
        <dbReference type="ARBA" id="ARBA00023163"/>
    </source>
</evidence>
<dbReference type="RefSeq" id="WP_183405582.1">
    <property type="nucleotide sequence ID" value="NZ_JACHGG010000016.1"/>
</dbReference>
<evidence type="ECO:0000313" key="5">
    <source>
        <dbReference type="EMBL" id="MBB6061512.1"/>
    </source>
</evidence>
<protein>
    <submittedName>
        <fullName evidence="5">AraC-like DNA-binding protein</fullName>
    </submittedName>
</protein>
<dbReference type="SMART" id="SM00342">
    <property type="entry name" value="HTH_ARAC"/>
    <property type="match status" value="1"/>
</dbReference>
<sequence length="305" mass="32939">MGSLPAPALPEVHSAGSFTARYMNAFGHAEGAVLAPFQLYRVEEVASHLRVPTAPHRPAFHAFLLLTQGSSENLRGVQRVAVRAHTVLLLPAGLVTATFAFSPDVRGFFCLFEPTFLAQALPGGPDLLPELAFLTLDEQPMLVLSAAESHRLAALLHVLHQEYQAQAPTAVLGALLYAALLGLRRPYERAAAAPSPPGSSAEHLTRRFLTLLARPAGPPRTVDAFADALAVTPNYLSRCARQVTGRPASAWISSAQVQEAQLLLRHSQLSVTAIAEQVGFADTSYFGRFFRQHTGYTPSDYRKQA</sequence>
<dbReference type="PROSITE" id="PS00041">
    <property type="entry name" value="HTH_ARAC_FAMILY_1"/>
    <property type="match status" value="1"/>
</dbReference>
<dbReference type="InterPro" id="IPR018062">
    <property type="entry name" value="HTH_AraC-typ_CS"/>
</dbReference>
<evidence type="ECO:0000256" key="2">
    <source>
        <dbReference type="ARBA" id="ARBA00023125"/>
    </source>
</evidence>
<reference evidence="5 6" key="1">
    <citation type="submission" date="2020-08" db="EMBL/GenBank/DDBJ databases">
        <title>Genomic Encyclopedia of Type Strains, Phase IV (KMG-IV): sequencing the most valuable type-strain genomes for metagenomic binning, comparative biology and taxonomic classification.</title>
        <authorList>
            <person name="Goeker M."/>
        </authorList>
    </citation>
    <scope>NUCLEOTIDE SEQUENCE [LARGE SCALE GENOMIC DNA]</scope>
    <source>
        <strain evidence="5 6">DSM 26718</strain>
    </source>
</reference>
<keyword evidence="2 5" id="KW-0238">DNA-binding</keyword>
<evidence type="ECO:0000259" key="4">
    <source>
        <dbReference type="PROSITE" id="PS01124"/>
    </source>
</evidence>
<evidence type="ECO:0000256" key="1">
    <source>
        <dbReference type="ARBA" id="ARBA00023015"/>
    </source>
</evidence>
<gene>
    <name evidence="5" type="ORF">HNQ93_004393</name>
</gene>
<dbReference type="Proteomes" id="UP000532746">
    <property type="component" value="Unassembled WGS sequence"/>
</dbReference>
<keyword evidence="1" id="KW-0805">Transcription regulation</keyword>
<keyword evidence="3" id="KW-0804">Transcription</keyword>
<organism evidence="5 6">
    <name type="scientific">Hymenobacter luteus</name>
    <dbReference type="NCBI Taxonomy" id="1411122"/>
    <lineage>
        <taxon>Bacteria</taxon>
        <taxon>Pseudomonadati</taxon>
        <taxon>Bacteroidota</taxon>
        <taxon>Cytophagia</taxon>
        <taxon>Cytophagales</taxon>
        <taxon>Hymenobacteraceae</taxon>
        <taxon>Hymenobacter</taxon>
    </lineage>
</organism>
<dbReference type="Gene3D" id="1.10.10.60">
    <property type="entry name" value="Homeodomain-like"/>
    <property type="match status" value="1"/>
</dbReference>
<feature type="domain" description="HTH araC/xylS-type" evidence="4">
    <location>
        <begin position="206"/>
        <end position="304"/>
    </location>
</feature>
<name>A0A7W9T4M8_9BACT</name>
<dbReference type="SUPFAM" id="SSF46689">
    <property type="entry name" value="Homeodomain-like"/>
    <property type="match status" value="1"/>
</dbReference>
<dbReference type="EMBL" id="JACHGG010000016">
    <property type="protein sequence ID" value="MBB6061512.1"/>
    <property type="molecule type" value="Genomic_DNA"/>
</dbReference>
<accession>A0A7W9T4M8</accession>
<dbReference type="InterPro" id="IPR009057">
    <property type="entry name" value="Homeodomain-like_sf"/>
</dbReference>